<evidence type="ECO:0000313" key="11">
    <source>
        <dbReference type="Proteomes" id="UP000253034"/>
    </source>
</evidence>
<dbReference type="PANTHER" id="PTHR43409:SF7">
    <property type="entry name" value="BLL1977 PROTEIN"/>
    <property type="match status" value="1"/>
</dbReference>
<keyword evidence="11" id="KW-1185">Reference proteome</keyword>
<accession>A0A369B9G8</accession>
<dbReference type="InterPro" id="IPR013785">
    <property type="entry name" value="Aldolase_TIM"/>
</dbReference>
<name>A0A369B9G8_9FIRM</name>
<dbReference type="InterPro" id="IPR051198">
    <property type="entry name" value="BchE-like"/>
</dbReference>
<dbReference type="GO" id="GO:0031419">
    <property type="term" value="F:cobalamin binding"/>
    <property type="evidence" value="ECO:0007669"/>
    <property type="project" value="InterPro"/>
</dbReference>
<gene>
    <name evidence="10" type="ORF">DFR58_11169</name>
</gene>
<evidence type="ECO:0000256" key="7">
    <source>
        <dbReference type="ARBA" id="ARBA00023014"/>
    </source>
</evidence>
<dbReference type="SUPFAM" id="SSF102114">
    <property type="entry name" value="Radical SAM enzymes"/>
    <property type="match status" value="1"/>
</dbReference>
<dbReference type="SMART" id="SM00729">
    <property type="entry name" value="Elp3"/>
    <property type="match status" value="1"/>
</dbReference>
<organism evidence="10 11">
    <name type="scientific">Anaerobacterium chartisolvens</name>
    <dbReference type="NCBI Taxonomy" id="1297424"/>
    <lineage>
        <taxon>Bacteria</taxon>
        <taxon>Bacillati</taxon>
        <taxon>Bacillota</taxon>
        <taxon>Clostridia</taxon>
        <taxon>Eubacteriales</taxon>
        <taxon>Oscillospiraceae</taxon>
        <taxon>Anaerobacterium</taxon>
    </lineage>
</organism>
<dbReference type="InterPro" id="IPR006158">
    <property type="entry name" value="Cobalamin-bd"/>
</dbReference>
<dbReference type="Gene3D" id="3.20.20.70">
    <property type="entry name" value="Aldolase class I"/>
    <property type="match status" value="1"/>
</dbReference>
<dbReference type="PANTHER" id="PTHR43409">
    <property type="entry name" value="ANAEROBIC MAGNESIUM-PROTOPORPHYRIN IX MONOMETHYL ESTER CYCLASE-RELATED"/>
    <property type="match status" value="1"/>
</dbReference>
<protein>
    <submittedName>
        <fullName evidence="10">Methyltransferase</fullName>
    </submittedName>
</protein>
<dbReference type="SFLD" id="SFLDG01082">
    <property type="entry name" value="B12-binding_domain_containing"/>
    <property type="match status" value="1"/>
</dbReference>
<keyword evidence="7" id="KW-0411">Iron-sulfur</keyword>
<dbReference type="SFLD" id="SFLDG01123">
    <property type="entry name" value="methyltransferase_(Class_B)"/>
    <property type="match status" value="1"/>
</dbReference>
<dbReference type="GO" id="GO:0008168">
    <property type="term" value="F:methyltransferase activity"/>
    <property type="evidence" value="ECO:0007669"/>
    <property type="project" value="UniProtKB-KW"/>
</dbReference>
<dbReference type="CDD" id="cd01335">
    <property type="entry name" value="Radical_SAM"/>
    <property type="match status" value="1"/>
</dbReference>
<dbReference type="InterPro" id="IPR034466">
    <property type="entry name" value="Methyltransferase_Class_B"/>
</dbReference>
<dbReference type="InterPro" id="IPR007197">
    <property type="entry name" value="rSAM"/>
</dbReference>
<comment type="caution">
    <text evidence="10">The sequence shown here is derived from an EMBL/GenBank/DDBJ whole genome shotgun (WGS) entry which is preliminary data.</text>
</comment>
<evidence type="ECO:0000259" key="8">
    <source>
        <dbReference type="PROSITE" id="PS51332"/>
    </source>
</evidence>
<sequence length="451" mass="52509">MKILLIWPPLPEYCVLTQEFSCCEPLGLEYIAAPVIDKFGVEILDMRFDKNLLEVLKQKEPDIVGLSIPYTTTVNVCNDLLKIIKAYNPNIKVIIGGHHPTVGLRHISTEYVDYVIVGEGVETLRNLLEAIAQNGDLREINGLAFKASGEFIYNKSYELQTLDYYPQPARNLTAKYRDKYFHAHYKPVALMRFSYGCPYNCSFCVLWKLCNRKYISRNNELVVKELLELDNENIYVVDDEAFINTDNMNDLADRIQKNNIKKKYHMYVRSDTVAKNPGLFEKWASIGLDSVLMGLESIFEDDLNEYNKSISSKTAYESLKILHSNGVEVRANFIIKPDYSKEKFHLVRKAVEQYDIDRPTFAVLTPFYGTDEYEKVKDKFIIEKLEFFDCYHTFMKTALPLKEFYYEFAELFKCAQNRKKDGNKEKVFYAGKSENSFEEMIDKMKGSYIFY</sequence>
<dbReference type="GO" id="GO:0032259">
    <property type="term" value="P:methylation"/>
    <property type="evidence" value="ECO:0007669"/>
    <property type="project" value="UniProtKB-KW"/>
</dbReference>
<dbReference type="EMBL" id="QPJT01000011">
    <property type="protein sequence ID" value="RCX16324.1"/>
    <property type="molecule type" value="Genomic_DNA"/>
</dbReference>
<evidence type="ECO:0000256" key="6">
    <source>
        <dbReference type="ARBA" id="ARBA00023004"/>
    </source>
</evidence>
<dbReference type="InterPro" id="IPR006638">
    <property type="entry name" value="Elp3/MiaA/NifB-like_rSAM"/>
</dbReference>
<evidence type="ECO:0000313" key="10">
    <source>
        <dbReference type="EMBL" id="RCX16324.1"/>
    </source>
</evidence>
<dbReference type="Gene3D" id="3.40.50.280">
    <property type="entry name" value="Cobalamin-binding domain"/>
    <property type="match status" value="1"/>
</dbReference>
<keyword evidence="4" id="KW-0949">S-adenosyl-L-methionine</keyword>
<dbReference type="SUPFAM" id="SSF52242">
    <property type="entry name" value="Cobalamin (vitamin B12)-binding domain"/>
    <property type="match status" value="1"/>
</dbReference>
<dbReference type="PROSITE" id="PS51918">
    <property type="entry name" value="RADICAL_SAM"/>
    <property type="match status" value="1"/>
</dbReference>
<dbReference type="GO" id="GO:0051539">
    <property type="term" value="F:4 iron, 4 sulfur cluster binding"/>
    <property type="evidence" value="ECO:0007669"/>
    <property type="project" value="UniProtKB-KW"/>
</dbReference>
<keyword evidence="2 10" id="KW-0489">Methyltransferase</keyword>
<feature type="domain" description="B12-binding" evidence="8">
    <location>
        <begin position="11"/>
        <end position="138"/>
    </location>
</feature>
<dbReference type="Proteomes" id="UP000253034">
    <property type="component" value="Unassembled WGS sequence"/>
</dbReference>
<evidence type="ECO:0000256" key="1">
    <source>
        <dbReference type="ARBA" id="ARBA00001966"/>
    </source>
</evidence>
<dbReference type="GO" id="GO:0046872">
    <property type="term" value="F:metal ion binding"/>
    <property type="evidence" value="ECO:0007669"/>
    <property type="project" value="UniProtKB-KW"/>
</dbReference>
<proteinExistence type="predicted"/>
<keyword evidence="6" id="KW-0408">Iron</keyword>
<keyword evidence="3 10" id="KW-0808">Transferase</keyword>
<evidence type="ECO:0000256" key="4">
    <source>
        <dbReference type="ARBA" id="ARBA00022691"/>
    </source>
</evidence>
<dbReference type="GO" id="GO:0005829">
    <property type="term" value="C:cytosol"/>
    <property type="evidence" value="ECO:0007669"/>
    <property type="project" value="TreeGrafter"/>
</dbReference>
<dbReference type="Pfam" id="PF04055">
    <property type="entry name" value="Radical_SAM"/>
    <property type="match status" value="1"/>
</dbReference>
<dbReference type="InterPro" id="IPR058240">
    <property type="entry name" value="rSAM_sf"/>
</dbReference>
<comment type="cofactor">
    <cofactor evidence="1">
        <name>[4Fe-4S] cluster</name>
        <dbReference type="ChEBI" id="CHEBI:49883"/>
    </cofactor>
</comment>
<dbReference type="AlphaFoldDB" id="A0A369B9G8"/>
<dbReference type="SFLD" id="SFLDS00029">
    <property type="entry name" value="Radical_SAM"/>
    <property type="match status" value="1"/>
</dbReference>
<evidence type="ECO:0000259" key="9">
    <source>
        <dbReference type="PROSITE" id="PS51918"/>
    </source>
</evidence>
<dbReference type="PROSITE" id="PS51332">
    <property type="entry name" value="B12_BINDING"/>
    <property type="match status" value="1"/>
</dbReference>
<keyword evidence="5" id="KW-0479">Metal-binding</keyword>
<feature type="domain" description="Radical SAM core" evidence="9">
    <location>
        <begin position="183"/>
        <end position="402"/>
    </location>
</feature>
<evidence type="ECO:0000256" key="2">
    <source>
        <dbReference type="ARBA" id="ARBA00022603"/>
    </source>
</evidence>
<reference evidence="10 11" key="1">
    <citation type="submission" date="2018-07" db="EMBL/GenBank/DDBJ databases">
        <title>Genomic Encyclopedia of Type Strains, Phase IV (KMG-IV): sequencing the most valuable type-strain genomes for metagenomic binning, comparative biology and taxonomic classification.</title>
        <authorList>
            <person name="Goeker M."/>
        </authorList>
    </citation>
    <scope>NUCLEOTIDE SEQUENCE [LARGE SCALE GENOMIC DNA]</scope>
    <source>
        <strain evidence="10 11">DSM 27016</strain>
    </source>
</reference>
<evidence type="ECO:0000256" key="5">
    <source>
        <dbReference type="ARBA" id="ARBA00022723"/>
    </source>
</evidence>
<dbReference type="CDD" id="cd02068">
    <property type="entry name" value="radical_SAM_B12_BD"/>
    <property type="match status" value="1"/>
</dbReference>
<dbReference type="InterPro" id="IPR036724">
    <property type="entry name" value="Cobalamin-bd_sf"/>
</dbReference>
<dbReference type="Pfam" id="PF02310">
    <property type="entry name" value="B12-binding"/>
    <property type="match status" value="1"/>
</dbReference>
<evidence type="ECO:0000256" key="3">
    <source>
        <dbReference type="ARBA" id="ARBA00022679"/>
    </source>
</evidence>